<evidence type="ECO:0000313" key="1">
    <source>
        <dbReference type="EMBL" id="QHU20022.1"/>
    </source>
</evidence>
<sequence length="131" mass="14689">MEQEEYDYADYDSSDDNNNMHCMFARVVLHRGVEICYLGVTGDGSDANHDRDKLAAQLYETHSCIACREESVRLLGFILDCGDDTAIAHWTCEQMDRSNPDANAQISIVCHSPKAGATQVLLEKYKCESCM</sequence>
<organism evidence="1">
    <name type="scientific">viral metagenome</name>
    <dbReference type="NCBI Taxonomy" id="1070528"/>
    <lineage>
        <taxon>unclassified sequences</taxon>
        <taxon>metagenomes</taxon>
        <taxon>organismal metagenomes</taxon>
    </lineage>
</organism>
<accession>A0A6C0KPW6</accession>
<reference evidence="1" key="1">
    <citation type="journal article" date="2020" name="Nature">
        <title>Giant virus diversity and host interactions through global metagenomics.</title>
        <authorList>
            <person name="Schulz F."/>
            <person name="Roux S."/>
            <person name="Paez-Espino D."/>
            <person name="Jungbluth S."/>
            <person name="Walsh D.A."/>
            <person name="Denef V.J."/>
            <person name="McMahon K.D."/>
            <person name="Konstantinidis K.T."/>
            <person name="Eloe-Fadrosh E.A."/>
            <person name="Kyrpides N.C."/>
            <person name="Woyke T."/>
        </authorList>
    </citation>
    <scope>NUCLEOTIDE SEQUENCE</scope>
    <source>
        <strain evidence="1">GVMAG-S-3300013014-136</strain>
    </source>
</reference>
<dbReference type="AlphaFoldDB" id="A0A6C0KPW6"/>
<proteinExistence type="predicted"/>
<name>A0A6C0KPW6_9ZZZZ</name>
<protein>
    <submittedName>
        <fullName evidence="1">Uncharacterized protein</fullName>
    </submittedName>
</protein>
<dbReference type="EMBL" id="MN740961">
    <property type="protein sequence ID" value="QHU20022.1"/>
    <property type="molecule type" value="Genomic_DNA"/>
</dbReference>